<sequence>MLHAFRLAMVSFTDAKIRKYLYLTILLTAIIFAILAFAMDGLIDWGLAYYGVEDSNIGAIIAALTLILSLWFLFRAIAVAILWVFADHIIDAVEARYYPIRAATGRAPTFASGISLGLRSVGRMIIYNLLMIPIYIMLLFTAIGPAVAFLLVNGLLMGRDLEDMVAFRHQLDDKDMGWRMPKMQRLALGVMGTAALAVPIVGFFAPIIAISAATHLLHRQQSGH</sequence>
<reference evidence="6 7" key="1">
    <citation type="submission" date="2016-11" db="EMBL/GenBank/DDBJ databases">
        <title>Sphingorhabdus sp. LPB0140, isolated from marine environment.</title>
        <authorList>
            <person name="Kim E."/>
            <person name="Yi H."/>
        </authorList>
    </citation>
    <scope>NUCLEOTIDE SEQUENCE [LARGE SCALE GENOMIC DNA]</scope>
    <source>
        <strain evidence="6 7">LPB0140</strain>
    </source>
</reference>
<evidence type="ECO:0000256" key="4">
    <source>
        <dbReference type="ARBA" id="ARBA00023136"/>
    </source>
</evidence>
<feature type="transmembrane region" description="Helical" evidence="5">
    <location>
        <begin position="59"/>
        <end position="86"/>
    </location>
</feature>
<feature type="transmembrane region" description="Helical" evidence="5">
    <location>
        <begin position="186"/>
        <end position="210"/>
    </location>
</feature>
<evidence type="ECO:0000256" key="2">
    <source>
        <dbReference type="ARBA" id="ARBA00022692"/>
    </source>
</evidence>
<keyword evidence="3 5" id="KW-1133">Transmembrane helix</keyword>
<gene>
    <name evidence="6" type="ORF">LPB140_01325</name>
</gene>
<evidence type="ECO:0000256" key="5">
    <source>
        <dbReference type="SAM" id="Phobius"/>
    </source>
</evidence>
<dbReference type="Proteomes" id="UP000242561">
    <property type="component" value="Chromosome"/>
</dbReference>
<keyword evidence="2 5" id="KW-0812">Transmembrane</keyword>
<evidence type="ECO:0000313" key="6">
    <source>
        <dbReference type="EMBL" id="APG61699.1"/>
    </source>
</evidence>
<evidence type="ECO:0000256" key="1">
    <source>
        <dbReference type="ARBA" id="ARBA00004141"/>
    </source>
</evidence>
<dbReference type="EMBL" id="CP018154">
    <property type="protein sequence ID" value="APG61699.1"/>
    <property type="molecule type" value="Genomic_DNA"/>
</dbReference>
<dbReference type="AlphaFoldDB" id="A0A1L3J993"/>
<keyword evidence="4 5" id="KW-0472">Membrane</keyword>
<dbReference type="Pfam" id="PF07264">
    <property type="entry name" value="EI24"/>
    <property type="match status" value="1"/>
</dbReference>
<accession>A0A1L3J993</accession>
<evidence type="ECO:0000313" key="7">
    <source>
        <dbReference type="Proteomes" id="UP000242561"/>
    </source>
</evidence>
<dbReference type="OrthoDB" id="5421146at2"/>
<feature type="transmembrane region" description="Helical" evidence="5">
    <location>
        <begin position="20"/>
        <end position="39"/>
    </location>
</feature>
<dbReference type="KEGG" id="sphl:LPB140_01325"/>
<protein>
    <recommendedName>
        <fullName evidence="8">EI24 domain-containing protein</fullName>
    </recommendedName>
</protein>
<evidence type="ECO:0000256" key="3">
    <source>
        <dbReference type="ARBA" id="ARBA00022989"/>
    </source>
</evidence>
<comment type="subcellular location">
    <subcellularLocation>
        <location evidence="1">Membrane</location>
        <topology evidence="1">Multi-pass membrane protein</topology>
    </subcellularLocation>
</comment>
<dbReference type="STRING" id="1913578.LPB140_01325"/>
<proteinExistence type="predicted"/>
<evidence type="ECO:0008006" key="8">
    <source>
        <dbReference type="Google" id="ProtNLM"/>
    </source>
</evidence>
<keyword evidence="7" id="KW-1185">Reference proteome</keyword>
<feature type="transmembrane region" description="Helical" evidence="5">
    <location>
        <begin position="132"/>
        <end position="156"/>
    </location>
</feature>
<dbReference type="InterPro" id="IPR059112">
    <property type="entry name" value="CysZ/EI24"/>
</dbReference>
<dbReference type="RefSeq" id="WP_072558345.1">
    <property type="nucleotide sequence ID" value="NZ_CP018154.1"/>
</dbReference>
<name>A0A1L3J993_9SPHN</name>
<organism evidence="6 7">
    <name type="scientific">Sphingorhabdus lutea</name>
    <dbReference type="NCBI Taxonomy" id="1913578"/>
    <lineage>
        <taxon>Bacteria</taxon>
        <taxon>Pseudomonadati</taxon>
        <taxon>Pseudomonadota</taxon>
        <taxon>Alphaproteobacteria</taxon>
        <taxon>Sphingomonadales</taxon>
        <taxon>Sphingomonadaceae</taxon>
        <taxon>Sphingorhabdus</taxon>
    </lineage>
</organism>